<reference evidence="2 3" key="1">
    <citation type="journal article" date="2020" name="Mol. Biol. Evol.">
        <title>Interspecific Gene Flow and the Evolution of Specialization in Black and White Rhinoceros.</title>
        <authorList>
            <person name="Moodley Y."/>
            <person name="Westbury M.V."/>
            <person name="Russo I.M."/>
            <person name="Gopalakrishnan S."/>
            <person name="Rakotoarivelo A."/>
            <person name="Olsen R.A."/>
            <person name="Prost S."/>
            <person name="Tunstall T."/>
            <person name="Ryder O.A."/>
            <person name="Dalen L."/>
            <person name="Bruford M.W."/>
        </authorList>
    </citation>
    <scope>NUCLEOTIDE SEQUENCE [LARGE SCALE GENOMIC DNA]</scope>
    <source>
        <strain evidence="2">SBR-YM</strain>
        <tissue evidence="2">Skin</tissue>
    </source>
</reference>
<accession>A0A7J7EN09</accession>
<proteinExistence type="predicted"/>
<keyword evidence="3" id="KW-1185">Reference proteome</keyword>
<evidence type="ECO:0000313" key="3">
    <source>
        <dbReference type="Proteomes" id="UP000551758"/>
    </source>
</evidence>
<organism evidence="2 3">
    <name type="scientific">Diceros bicornis minor</name>
    <name type="common">South-central black rhinoceros</name>
    <dbReference type="NCBI Taxonomy" id="77932"/>
    <lineage>
        <taxon>Eukaryota</taxon>
        <taxon>Metazoa</taxon>
        <taxon>Chordata</taxon>
        <taxon>Craniata</taxon>
        <taxon>Vertebrata</taxon>
        <taxon>Euteleostomi</taxon>
        <taxon>Mammalia</taxon>
        <taxon>Eutheria</taxon>
        <taxon>Laurasiatheria</taxon>
        <taxon>Perissodactyla</taxon>
        <taxon>Rhinocerotidae</taxon>
        <taxon>Diceros</taxon>
    </lineage>
</organism>
<protein>
    <submittedName>
        <fullName evidence="2">Uncharacterized protein</fullName>
    </submittedName>
</protein>
<name>A0A7J7EN09_DICBM</name>
<dbReference type="AlphaFoldDB" id="A0A7J7EN09"/>
<evidence type="ECO:0000313" key="2">
    <source>
        <dbReference type="EMBL" id="KAF5916994.1"/>
    </source>
</evidence>
<comment type="caution">
    <text evidence="2">The sequence shown here is derived from an EMBL/GenBank/DDBJ whole genome shotgun (WGS) entry which is preliminary data.</text>
</comment>
<evidence type="ECO:0000256" key="1">
    <source>
        <dbReference type="SAM" id="MobiDB-lite"/>
    </source>
</evidence>
<dbReference type="EMBL" id="JACDTQ010002604">
    <property type="protein sequence ID" value="KAF5916994.1"/>
    <property type="molecule type" value="Genomic_DNA"/>
</dbReference>
<feature type="non-terminal residue" evidence="2">
    <location>
        <position position="1"/>
    </location>
</feature>
<dbReference type="Proteomes" id="UP000551758">
    <property type="component" value="Unassembled WGS sequence"/>
</dbReference>
<gene>
    <name evidence="2" type="ORF">HPG69_013917</name>
</gene>
<sequence length="78" mass="8063">SPPSASPGPKGGDVMTPTLTTLLCLGLSVGSRTPMQAGESVSGPTFSRGRRGHHWAAGDGEQQFLAEEWKTSGRVLGL</sequence>
<feature type="region of interest" description="Disordered" evidence="1">
    <location>
        <begin position="33"/>
        <end position="59"/>
    </location>
</feature>